<evidence type="ECO:0000313" key="4">
    <source>
        <dbReference type="EMBL" id="KAK4083373.1"/>
    </source>
</evidence>
<dbReference type="Proteomes" id="UP001287286">
    <property type="component" value="Unassembled WGS sequence"/>
</dbReference>
<sequence length="373" mass="41309">MVHVVTVPVHPKLPPHVQLESRLSTMVHVLLTGGNGFIASHVLDVLLNDGSNHSVTITVRTKAKGDQVLARYDASLREKIAVAVIPDFTTPDAFDECLESGAFDAIIHVASPFYYSATDIQQELLDPSIVGTKSLLQAASRYSSIKTVVLTSSFAAILDSYKPNNIPEHTYTERDWNPLTEADAFKNTLNGYRASKLFAERAAWEFVDSQHPSFSLVTICPTLCFGPVIQPLSSLDSINTSSQRIYNFISGAFKAQIPDTGASFFLWIDVRDLALAHVKAVESQLATPRNRRYLLTEGYFTNKEICSIITNRFPEYRPVLPGCEDNAGGFPDGGVYKFENKRATEELSLSYRNLEESISDTVRSLQALQKRIA</sequence>
<organism evidence="5 6">
    <name type="scientific">Purpureocillium lilacinum</name>
    <name type="common">Paecilomyces lilacinus</name>
    <dbReference type="NCBI Taxonomy" id="33203"/>
    <lineage>
        <taxon>Eukaryota</taxon>
        <taxon>Fungi</taxon>
        <taxon>Dikarya</taxon>
        <taxon>Ascomycota</taxon>
        <taxon>Pezizomycotina</taxon>
        <taxon>Sordariomycetes</taxon>
        <taxon>Hypocreomycetidae</taxon>
        <taxon>Hypocreales</taxon>
        <taxon>Ophiocordycipitaceae</taxon>
        <taxon>Purpureocillium</taxon>
    </lineage>
</organism>
<evidence type="ECO:0000259" key="3">
    <source>
        <dbReference type="Pfam" id="PF01370"/>
    </source>
</evidence>
<evidence type="ECO:0000313" key="7">
    <source>
        <dbReference type="Proteomes" id="UP001287286"/>
    </source>
</evidence>
<dbReference type="GO" id="GO:0016616">
    <property type="term" value="F:oxidoreductase activity, acting on the CH-OH group of donors, NAD or NADP as acceptor"/>
    <property type="evidence" value="ECO:0007669"/>
    <property type="project" value="TreeGrafter"/>
</dbReference>
<dbReference type="Pfam" id="PF01370">
    <property type="entry name" value="Epimerase"/>
    <property type="match status" value="1"/>
</dbReference>
<feature type="domain" description="NAD-dependent epimerase/dehydratase" evidence="3">
    <location>
        <begin position="29"/>
        <end position="293"/>
    </location>
</feature>
<evidence type="ECO:0000313" key="5">
    <source>
        <dbReference type="EMBL" id="PWI68166.1"/>
    </source>
</evidence>
<gene>
    <name evidence="5" type="ORF">PCL_01935</name>
    <name evidence="4" type="ORF">Purlil1_10784</name>
</gene>
<reference evidence="4 7" key="4">
    <citation type="journal article" date="2024" name="Microbiol. Resour. Announc.">
        <title>Genome annotations for the ascomycete fungi Trichoderma harzianum, Trichoderma aggressivum, and Purpureocillium lilacinum.</title>
        <authorList>
            <person name="Beijen E.P.W."/>
            <person name="Ohm R.A."/>
        </authorList>
    </citation>
    <scope>NUCLEOTIDE SEQUENCE [LARGE SCALE GENOMIC DNA]</scope>
    <source>
        <strain evidence="4 7">CBS 150709</strain>
    </source>
</reference>
<dbReference type="InterPro" id="IPR001509">
    <property type="entry name" value="Epimerase_deHydtase"/>
</dbReference>
<comment type="similarity">
    <text evidence="2">Belongs to the NAD(P)-dependent epimerase/dehydratase family. Dihydroflavonol-4-reductase subfamily.</text>
</comment>
<protein>
    <recommendedName>
        <fullName evidence="3">NAD-dependent epimerase/dehydratase domain-containing protein</fullName>
    </recommendedName>
</protein>
<reference evidence="5 6" key="2">
    <citation type="journal article" date="2016" name="Front. Microbiol.">
        <title>Genome and transcriptome sequences reveal the specific parasitism of the nematophagous Purpureocillium lilacinum 36-1.</title>
        <authorList>
            <person name="Xie J."/>
            <person name="Li S."/>
            <person name="Mo C."/>
            <person name="Xiao X."/>
            <person name="Peng D."/>
            <person name="Wang G."/>
            <person name="Xiao Y."/>
        </authorList>
    </citation>
    <scope>NUCLEOTIDE SEQUENCE [LARGE SCALE GENOMIC DNA]</scope>
    <source>
        <strain evidence="5 6">36-1</strain>
    </source>
</reference>
<name>A0A2U3E113_PURLI</name>
<dbReference type="PANTHER" id="PTHR10366:SF564">
    <property type="entry name" value="STEROL-4-ALPHA-CARBOXYLATE 3-DEHYDROGENASE, DECARBOXYLATING"/>
    <property type="match status" value="1"/>
</dbReference>
<dbReference type="InterPro" id="IPR036291">
    <property type="entry name" value="NAD(P)-bd_dom_sf"/>
</dbReference>
<evidence type="ECO:0000256" key="1">
    <source>
        <dbReference type="ARBA" id="ARBA00023002"/>
    </source>
</evidence>
<dbReference type="AlphaFoldDB" id="A0A2U3E113"/>
<accession>A0A2U3E113</accession>
<dbReference type="EMBL" id="JAWRVI010000057">
    <property type="protein sequence ID" value="KAK4083373.1"/>
    <property type="molecule type" value="Genomic_DNA"/>
</dbReference>
<reference evidence="4" key="3">
    <citation type="submission" date="2023-11" db="EMBL/GenBank/DDBJ databases">
        <authorList>
            <person name="Beijen E."/>
            <person name="Ohm R.A."/>
        </authorList>
    </citation>
    <scope>NUCLEOTIDE SEQUENCE</scope>
    <source>
        <strain evidence="4">CBS 150709</strain>
    </source>
</reference>
<proteinExistence type="inferred from homology"/>
<keyword evidence="1" id="KW-0560">Oxidoreductase</keyword>
<dbReference type="SUPFAM" id="SSF51735">
    <property type="entry name" value="NAD(P)-binding Rossmann-fold domains"/>
    <property type="match status" value="1"/>
</dbReference>
<keyword evidence="7" id="KW-1185">Reference proteome</keyword>
<evidence type="ECO:0000256" key="2">
    <source>
        <dbReference type="ARBA" id="ARBA00023445"/>
    </source>
</evidence>
<dbReference type="Gene3D" id="3.40.50.720">
    <property type="entry name" value="NAD(P)-binding Rossmann-like Domain"/>
    <property type="match status" value="1"/>
</dbReference>
<dbReference type="PANTHER" id="PTHR10366">
    <property type="entry name" value="NAD DEPENDENT EPIMERASE/DEHYDRATASE"/>
    <property type="match status" value="1"/>
</dbReference>
<dbReference type="InterPro" id="IPR050425">
    <property type="entry name" value="NAD(P)_dehydrat-like"/>
</dbReference>
<comment type="caution">
    <text evidence="5">The sequence shown here is derived from an EMBL/GenBank/DDBJ whole genome shotgun (WGS) entry which is preliminary data.</text>
</comment>
<dbReference type="CDD" id="cd05227">
    <property type="entry name" value="AR_SDR_e"/>
    <property type="match status" value="1"/>
</dbReference>
<dbReference type="EMBL" id="LCWV01000015">
    <property type="protein sequence ID" value="PWI68166.1"/>
    <property type="molecule type" value="Genomic_DNA"/>
</dbReference>
<evidence type="ECO:0000313" key="6">
    <source>
        <dbReference type="Proteomes" id="UP000245956"/>
    </source>
</evidence>
<dbReference type="Proteomes" id="UP000245956">
    <property type="component" value="Unassembled WGS sequence"/>
</dbReference>
<reference evidence="5" key="1">
    <citation type="submission" date="2015-05" db="EMBL/GenBank/DDBJ databases">
        <authorList>
            <person name="Wang D.B."/>
            <person name="Wang M."/>
        </authorList>
    </citation>
    <scope>NUCLEOTIDE SEQUENCE</scope>
    <source>
        <strain evidence="5">36-1</strain>
    </source>
</reference>